<gene>
    <name evidence="3" type="ORF">M441DRAFT_115609</name>
</gene>
<dbReference type="Gene3D" id="1.25.40.20">
    <property type="entry name" value="Ankyrin repeat-containing domain"/>
    <property type="match status" value="1"/>
</dbReference>
<keyword evidence="4" id="KW-1185">Reference proteome</keyword>
<dbReference type="Proteomes" id="UP000240493">
    <property type="component" value="Unassembled WGS sequence"/>
</dbReference>
<proteinExistence type="predicted"/>
<organism evidence="3 4">
    <name type="scientific">Trichoderma asperellum (strain ATCC 204424 / CBS 433.97 / NBRC 101777)</name>
    <dbReference type="NCBI Taxonomy" id="1042311"/>
    <lineage>
        <taxon>Eukaryota</taxon>
        <taxon>Fungi</taxon>
        <taxon>Dikarya</taxon>
        <taxon>Ascomycota</taxon>
        <taxon>Pezizomycotina</taxon>
        <taxon>Sordariomycetes</taxon>
        <taxon>Hypocreomycetidae</taxon>
        <taxon>Hypocreales</taxon>
        <taxon>Hypocreaceae</taxon>
        <taxon>Trichoderma</taxon>
    </lineage>
</organism>
<name>A0A2T3Z207_TRIA4</name>
<evidence type="ECO:0000313" key="4">
    <source>
        <dbReference type="Proteomes" id="UP000240493"/>
    </source>
</evidence>
<protein>
    <submittedName>
        <fullName evidence="3">Uncharacterized protein</fullName>
    </submittedName>
</protein>
<evidence type="ECO:0000313" key="3">
    <source>
        <dbReference type="EMBL" id="PTB38780.1"/>
    </source>
</evidence>
<dbReference type="InterPro" id="IPR002110">
    <property type="entry name" value="Ankyrin_rpt"/>
</dbReference>
<accession>A0A2T3Z207</accession>
<dbReference type="SUPFAM" id="SSF48403">
    <property type="entry name" value="Ankyrin repeat"/>
    <property type="match status" value="1"/>
</dbReference>
<dbReference type="AlphaFoldDB" id="A0A2T3Z207"/>
<evidence type="ECO:0000256" key="2">
    <source>
        <dbReference type="ARBA" id="ARBA00023043"/>
    </source>
</evidence>
<dbReference type="STRING" id="1042311.A0A2T3Z207"/>
<sequence length="318" mass="35537">MLQNIDEAFKPPVIASLKWLACSIEPLKIGLLAEIFVLPSTPNDGFEEISPLFSPVDVLKYFPGLIVVQGGNAWETRGERRKDLHYLTSDRIFQGPASSFAFTESDAHMHIGRLCLAYHLHRSSMTRISNFNQHNNYYKKKLMEYASRNWAEHLEMIPQASWPPEVSRNAVLSLSIRSQSLVTIAGNYYPNKVLIWRPHCYTALRGFRQLTEILISGGVGVSKYLTQVDLDEGLPTFDQARNLEVLQMLLNHGADVHATGGYYGTVLQAACAIQYRDIVRFLINHGVAVNAQGGRYGTALQAACAVGDSWIAQLLLDN</sequence>
<dbReference type="InterPro" id="IPR036770">
    <property type="entry name" value="Ankyrin_rpt-contain_sf"/>
</dbReference>
<keyword evidence="2" id="KW-0040">ANK repeat</keyword>
<dbReference type="PANTHER" id="PTHR24198:SF165">
    <property type="entry name" value="ANKYRIN REPEAT-CONTAINING PROTEIN-RELATED"/>
    <property type="match status" value="1"/>
</dbReference>
<reference evidence="3 4" key="1">
    <citation type="submission" date="2016-07" db="EMBL/GenBank/DDBJ databases">
        <title>Multiple horizontal gene transfer events from other fungi enriched the ability of initially mycotrophic Trichoderma (Ascomycota) to feed on dead plant biomass.</title>
        <authorList>
            <consortium name="DOE Joint Genome Institute"/>
            <person name="Aerts A."/>
            <person name="Atanasova L."/>
            <person name="Chenthamara K."/>
            <person name="Zhang J."/>
            <person name="Grujic M."/>
            <person name="Henrissat B."/>
            <person name="Kuo A."/>
            <person name="Salamov A."/>
            <person name="Lipzen A."/>
            <person name="Labutti K."/>
            <person name="Barry K."/>
            <person name="Miao Y."/>
            <person name="Rahimi M.J."/>
            <person name="Shen Q."/>
            <person name="Grigoriev I.V."/>
            <person name="Kubicek C.P."/>
            <person name="Druzhinina I.S."/>
        </authorList>
    </citation>
    <scope>NUCLEOTIDE SEQUENCE [LARGE SCALE GENOMIC DNA]</scope>
    <source>
        <strain evidence="3 4">CBS 433.97</strain>
    </source>
</reference>
<dbReference type="EMBL" id="KZ679265">
    <property type="protein sequence ID" value="PTB38780.1"/>
    <property type="molecule type" value="Genomic_DNA"/>
</dbReference>
<dbReference type="Pfam" id="PF12796">
    <property type="entry name" value="Ank_2"/>
    <property type="match status" value="1"/>
</dbReference>
<feature type="non-terminal residue" evidence="3">
    <location>
        <position position="318"/>
    </location>
</feature>
<dbReference type="OrthoDB" id="4894665at2759"/>
<evidence type="ECO:0000256" key="1">
    <source>
        <dbReference type="ARBA" id="ARBA00022737"/>
    </source>
</evidence>
<dbReference type="PANTHER" id="PTHR24198">
    <property type="entry name" value="ANKYRIN REPEAT AND PROTEIN KINASE DOMAIN-CONTAINING PROTEIN"/>
    <property type="match status" value="1"/>
</dbReference>
<keyword evidence="1" id="KW-0677">Repeat</keyword>